<organism evidence="2">
    <name type="scientific">marine sediment metagenome</name>
    <dbReference type="NCBI Taxonomy" id="412755"/>
    <lineage>
        <taxon>unclassified sequences</taxon>
        <taxon>metagenomes</taxon>
        <taxon>ecological metagenomes</taxon>
    </lineage>
</organism>
<dbReference type="Gene3D" id="3.40.50.11970">
    <property type="match status" value="1"/>
</dbReference>
<proteinExistence type="predicted"/>
<accession>X1DJ44</accession>
<keyword evidence="1" id="KW-0812">Transmembrane</keyword>
<keyword evidence="1" id="KW-0472">Membrane</keyword>
<sequence>MNLRIKTFLMIILIFITILLSGCSFLRGIIPSLPNKGTSASWTVMVYIGGDQKDIEKSAWDSLDKMESVGSTDEVNIVVQLDPYTSCIGTYRYYVTGAEKWGDPPYYPTDIVDPLAEQDMTDPNVLTEFIRWAQENYPAEHYLLI</sequence>
<gene>
    <name evidence="2" type="ORF">S03H2_01543</name>
</gene>
<evidence type="ECO:0000313" key="2">
    <source>
        <dbReference type="EMBL" id="GAH20921.1"/>
    </source>
</evidence>
<comment type="caution">
    <text evidence="2">The sequence shown here is derived from an EMBL/GenBank/DDBJ whole genome shotgun (WGS) entry which is preliminary data.</text>
</comment>
<dbReference type="PANTHER" id="PTHR37835">
    <property type="entry name" value="ALPHA-CLOSTRIPAIN"/>
    <property type="match status" value="1"/>
</dbReference>
<dbReference type="InterPro" id="IPR005077">
    <property type="entry name" value="Peptidase_C11"/>
</dbReference>
<name>X1DJ44_9ZZZZ</name>
<dbReference type="EMBL" id="BARU01000459">
    <property type="protein sequence ID" value="GAH20921.1"/>
    <property type="molecule type" value="Genomic_DNA"/>
</dbReference>
<feature type="non-terminal residue" evidence="2">
    <location>
        <position position="145"/>
    </location>
</feature>
<keyword evidence="1" id="KW-1133">Transmembrane helix</keyword>
<dbReference type="PROSITE" id="PS51257">
    <property type="entry name" value="PROKAR_LIPOPROTEIN"/>
    <property type="match status" value="1"/>
</dbReference>
<protein>
    <submittedName>
        <fullName evidence="2">Uncharacterized protein</fullName>
    </submittedName>
</protein>
<evidence type="ECO:0000256" key="1">
    <source>
        <dbReference type="SAM" id="Phobius"/>
    </source>
</evidence>
<reference evidence="2" key="1">
    <citation type="journal article" date="2014" name="Front. Microbiol.">
        <title>High frequency of phylogenetically diverse reductive dehalogenase-homologous genes in deep subseafloor sedimentary metagenomes.</title>
        <authorList>
            <person name="Kawai M."/>
            <person name="Futagami T."/>
            <person name="Toyoda A."/>
            <person name="Takaki Y."/>
            <person name="Nishi S."/>
            <person name="Hori S."/>
            <person name="Arai W."/>
            <person name="Tsubouchi T."/>
            <person name="Morono Y."/>
            <person name="Uchiyama I."/>
            <person name="Ito T."/>
            <person name="Fujiyama A."/>
            <person name="Inagaki F."/>
            <person name="Takami H."/>
        </authorList>
    </citation>
    <scope>NUCLEOTIDE SEQUENCE</scope>
    <source>
        <strain evidence="2">Expedition CK06-06</strain>
    </source>
</reference>
<feature type="transmembrane region" description="Helical" evidence="1">
    <location>
        <begin position="7"/>
        <end position="30"/>
    </location>
</feature>
<dbReference type="PANTHER" id="PTHR37835:SF1">
    <property type="entry name" value="ALPHA-CLOSTRIPAIN"/>
    <property type="match status" value="1"/>
</dbReference>
<dbReference type="AlphaFoldDB" id="X1DJ44"/>